<gene>
    <name evidence="1" type="ORF">KUDE01_011333</name>
</gene>
<dbReference type="Gene3D" id="3.30.70.1820">
    <property type="entry name" value="L1 transposable element, RRM domain"/>
    <property type="match status" value="1"/>
</dbReference>
<dbReference type="FunFam" id="3.30.70.1820:FF:000004">
    <property type="entry name" value="Uncharacterized protein"/>
    <property type="match status" value="1"/>
</dbReference>
<sequence length="90" mass="10257">METRSRLNNLRVVNLPEGAEDPDTCSFLEGWIPEALDLGPLRCPIVMERAHRVGPRRDSDTPPRTLIMRFLNYKDKVTVIKAAKAKKDIL</sequence>
<dbReference type="EMBL" id="JASDAP010000004">
    <property type="protein sequence ID" value="KAK1904150.1"/>
    <property type="molecule type" value="Genomic_DNA"/>
</dbReference>
<evidence type="ECO:0000313" key="1">
    <source>
        <dbReference type="EMBL" id="KAK1904150.1"/>
    </source>
</evidence>
<proteinExistence type="predicted"/>
<dbReference type="PANTHER" id="PTHR11505">
    <property type="entry name" value="L1 TRANSPOSABLE ELEMENT-RELATED"/>
    <property type="match status" value="1"/>
</dbReference>
<comment type="caution">
    <text evidence="1">The sequence shown here is derived from an EMBL/GenBank/DDBJ whole genome shotgun (WGS) entry which is preliminary data.</text>
</comment>
<dbReference type="InterPro" id="IPR004244">
    <property type="entry name" value="Transposase_22"/>
</dbReference>
<evidence type="ECO:0000313" key="2">
    <source>
        <dbReference type="Proteomes" id="UP001228049"/>
    </source>
</evidence>
<organism evidence="1 2">
    <name type="scientific">Dissostichus eleginoides</name>
    <name type="common">Patagonian toothfish</name>
    <name type="synonym">Dissostichus amissus</name>
    <dbReference type="NCBI Taxonomy" id="100907"/>
    <lineage>
        <taxon>Eukaryota</taxon>
        <taxon>Metazoa</taxon>
        <taxon>Chordata</taxon>
        <taxon>Craniata</taxon>
        <taxon>Vertebrata</taxon>
        <taxon>Euteleostomi</taxon>
        <taxon>Actinopterygii</taxon>
        <taxon>Neopterygii</taxon>
        <taxon>Teleostei</taxon>
        <taxon>Neoteleostei</taxon>
        <taxon>Acanthomorphata</taxon>
        <taxon>Eupercaria</taxon>
        <taxon>Perciformes</taxon>
        <taxon>Notothenioidei</taxon>
        <taxon>Nototheniidae</taxon>
        <taxon>Dissostichus</taxon>
    </lineage>
</organism>
<dbReference type="AlphaFoldDB" id="A0AAD9CKK2"/>
<name>A0AAD9CKK2_DISEL</name>
<accession>A0AAD9CKK2</accession>
<keyword evidence="2" id="KW-1185">Reference proteome</keyword>
<protein>
    <submittedName>
        <fullName evidence="1">RAS guanyl-releasing protein 4</fullName>
    </submittedName>
</protein>
<dbReference type="Proteomes" id="UP001228049">
    <property type="component" value="Unassembled WGS sequence"/>
</dbReference>
<reference evidence="1" key="1">
    <citation type="submission" date="2023-04" db="EMBL/GenBank/DDBJ databases">
        <title>Chromosome-level genome of Chaenocephalus aceratus.</title>
        <authorList>
            <person name="Park H."/>
        </authorList>
    </citation>
    <scope>NUCLEOTIDE SEQUENCE</scope>
    <source>
        <strain evidence="1">DE</strain>
        <tissue evidence="1">Muscle</tissue>
    </source>
</reference>